<dbReference type="AlphaFoldDB" id="A0A166P7V7"/>
<sequence length="234" mass="25530">MASTVTIAQAAAADLPTLAHIMPLAMQADLINRTLFPDSIYDLTLTSKALLSSYEADFRKPNMHFFKATDNATGEIVGFGNLSFVDNAASAAVPLTETAEKSEPPSPPEGMNMVFAGRLFGSLAAKRIRHMSAYSRYVAWYGLHVVPTHQRRGIGSALLKYGLDMLGAGALPVWLSTQMRGRNLYLKWGFEDVDSLDIDLKEFGGEWSGYGVHRSPCMLRMPGGTNTAENLKPK</sequence>
<dbReference type="EMBL" id="KV417518">
    <property type="protein sequence ID" value="KZP25810.1"/>
    <property type="molecule type" value="Genomic_DNA"/>
</dbReference>
<evidence type="ECO:0000313" key="3">
    <source>
        <dbReference type="Proteomes" id="UP000076532"/>
    </source>
</evidence>
<dbReference type="SUPFAM" id="SSF55729">
    <property type="entry name" value="Acyl-CoA N-acyltransferases (Nat)"/>
    <property type="match status" value="1"/>
</dbReference>
<dbReference type="InterPro" id="IPR000182">
    <property type="entry name" value="GNAT_dom"/>
</dbReference>
<dbReference type="Pfam" id="PF00583">
    <property type="entry name" value="Acetyltransf_1"/>
    <property type="match status" value="1"/>
</dbReference>
<organism evidence="2 3">
    <name type="scientific">Athelia psychrophila</name>
    <dbReference type="NCBI Taxonomy" id="1759441"/>
    <lineage>
        <taxon>Eukaryota</taxon>
        <taxon>Fungi</taxon>
        <taxon>Dikarya</taxon>
        <taxon>Basidiomycota</taxon>
        <taxon>Agaricomycotina</taxon>
        <taxon>Agaricomycetes</taxon>
        <taxon>Agaricomycetidae</taxon>
        <taxon>Atheliales</taxon>
        <taxon>Atheliaceae</taxon>
        <taxon>Athelia</taxon>
    </lineage>
</organism>
<dbReference type="PROSITE" id="PS51186">
    <property type="entry name" value="GNAT"/>
    <property type="match status" value="1"/>
</dbReference>
<gene>
    <name evidence="2" type="ORF">FIBSPDRAFT_367977</name>
</gene>
<accession>A0A166P7V7</accession>
<dbReference type="STRING" id="436010.A0A166P7V7"/>
<dbReference type="OrthoDB" id="2838915at2759"/>
<feature type="domain" description="N-acetyltransferase" evidence="1">
    <location>
        <begin position="63"/>
        <end position="224"/>
    </location>
</feature>
<protein>
    <recommendedName>
        <fullName evidence="1">N-acetyltransferase domain-containing protein</fullName>
    </recommendedName>
</protein>
<dbReference type="PANTHER" id="PTHR42791:SF17">
    <property type="entry name" value="ACETYLTRANSFERASE, GNAT FAMILY FAMILY (AFU_ORTHOLOGUE AFUA_8G05690)"/>
    <property type="match status" value="1"/>
</dbReference>
<evidence type="ECO:0000259" key="1">
    <source>
        <dbReference type="PROSITE" id="PS51186"/>
    </source>
</evidence>
<keyword evidence="3" id="KW-1185">Reference proteome</keyword>
<reference evidence="2 3" key="1">
    <citation type="journal article" date="2016" name="Mol. Biol. Evol.">
        <title>Comparative Genomics of Early-Diverging Mushroom-Forming Fungi Provides Insights into the Origins of Lignocellulose Decay Capabilities.</title>
        <authorList>
            <person name="Nagy L.G."/>
            <person name="Riley R."/>
            <person name="Tritt A."/>
            <person name="Adam C."/>
            <person name="Daum C."/>
            <person name="Floudas D."/>
            <person name="Sun H."/>
            <person name="Yadav J.S."/>
            <person name="Pangilinan J."/>
            <person name="Larsson K.H."/>
            <person name="Matsuura K."/>
            <person name="Barry K."/>
            <person name="Labutti K."/>
            <person name="Kuo R."/>
            <person name="Ohm R.A."/>
            <person name="Bhattacharya S.S."/>
            <person name="Shirouzu T."/>
            <person name="Yoshinaga Y."/>
            <person name="Martin F.M."/>
            <person name="Grigoriev I.V."/>
            <person name="Hibbett D.S."/>
        </authorList>
    </citation>
    <scope>NUCLEOTIDE SEQUENCE [LARGE SCALE GENOMIC DNA]</scope>
    <source>
        <strain evidence="2 3">CBS 109695</strain>
    </source>
</reference>
<dbReference type="GO" id="GO:0016747">
    <property type="term" value="F:acyltransferase activity, transferring groups other than amino-acyl groups"/>
    <property type="evidence" value="ECO:0007669"/>
    <property type="project" value="InterPro"/>
</dbReference>
<dbReference type="InterPro" id="IPR052523">
    <property type="entry name" value="Trichothecene_AcTrans"/>
</dbReference>
<dbReference type="PANTHER" id="PTHR42791">
    <property type="entry name" value="GNAT FAMILY ACETYLTRANSFERASE"/>
    <property type="match status" value="1"/>
</dbReference>
<dbReference type="Proteomes" id="UP000076532">
    <property type="component" value="Unassembled WGS sequence"/>
</dbReference>
<name>A0A166P7V7_9AGAM</name>
<dbReference type="CDD" id="cd04301">
    <property type="entry name" value="NAT_SF"/>
    <property type="match status" value="1"/>
</dbReference>
<dbReference type="InterPro" id="IPR016181">
    <property type="entry name" value="Acyl_CoA_acyltransferase"/>
</dbReference>
<evidence type="ECO:0000313" key="2">
    <source>
        <dbReference type="EMBL" id="KZP25810.1"/>
    </source>
</evidence>
<proteinExistence type="predicted"/>
<dbReference type="Gene3D" id="3.40.630.30">
    <property type="match status" value="1"/>
</dbReference>